<evidence type="ECO:0000259" key="1">
    <source>
        <dbReference type="Pfam" id="PF16289"/>
    </source>
</evidence>
<name>A0A1I4JSB1_9ACTN</name>
<sequence>MIILDTNQLHRVLPGNPTLTLLTAAANRCGHTLAITDIVLREMVRQRREGLTQARKALEAAQREVNKYVRPASRVVSSTWSDRPTELETDLFEAELRQAFTVLHTDPEDALEALKREADRRPPCKANGEGGRDTAIYLTALRAARKNDDLESVQSRIAGKASGGTRPLPVIFVTEDKGFSDPKNRTAFAPELREEIADAPLTLRLDVVSALAEIGYPSQWVDAKSITERDDFRGMLREAVTRETLGMLSPAPREAFPEWVRTRPPRLRRLGKAHQCKGGGLTLSMLTGTWSSGIFTRNRPDGLSPSTIKGDYRLRITADITALVVQDESGDVIEAEFSSTSVTITD</sequence>
<dbReference type="Proteomes" id="UP000198928">
    <property type="component" value="Unassembled WGS sequence"/>
</dbReference>
<feature type="domain" description="DUF4935" evidence="1">
    <location>
        <begin position="2"/>
        <end position="151"/>
    </location>
</feature>
<dbReference type="AlphaFoldDB" id="A0A1I4JSB1"/>
<dbReference type="EMBL" id="FOSG01000024">
    <property type="protein sequence ID" value="SFL69364.1"/>
    <property type="molecule type" value="Genomic_DNA"/>
</dbReference>
<evidence type="ECO:0000313" key="2">
    <source>
        <dbReference type="EMBL" id="SFL69364.1"/>
    </source>
</evidence>
<keyword evidence="3" id="KW-1185">Reference proteome</keyword>
<evidence type="ECO:0000313" key="3">
    <source>
        <dbReference type="Proteomes" id="UP000198928"/>
    </source>
</evidence>
<organism evidence="2 3">
    <name type="scientific">Streptomyces pini</name>
    <dbReference type="NCBI Taxonomy" id="1520580"/>
    <lineage>
        <taxon>Bacteria</taxon>
        <taxon>Bacillati</taxon>
        <taxon>Actinomycetota</taxon>
        <taxon>Actinomycetes</taxon>
        <taxon>Kitasatosporales</taxon>
        <taxon>Streptomycetaceae</taxon>
        <taxon>Streptomyces</taxon>
    </lineage>
</organism>
<protein>
    <recommendedName>
        <fullName evidence="1">DUF4935 domain-containing protein</fullName>
    </recommendedName>
</protein>
<dbReference type="RefSeq" id="WP_093852014.1">
    <property type="nucleotide sequence ID" value="NZ_FOSG01000024.1"/>
</dbReference>
<accession>A0A1I4JSB1</accession>
<dbReference type="OrthoDB" id="4321362at2"/>
<reference evidence="3" key="1">
    <citation type="submission" date="2016-10" db="EMBL/GenBank/DDBJ databases">
        <authorList>
            <person name="Varghese N."/>
            <person name="Submissions S."/>
        </authorList>
    </citation>
    <scope>NUCLEOTIDE SEQUENCE [LARGE SCALE GENOMIC DNA]</scope>
    <source>
        <strain evidence="3">PL19</strain>
    </source>
</reference>
<gene>
    <name evidence="2" type="ORF">SAMN05192584_12465</name>
</gene>
<dbReference type="Pfam" id="PF16289">
    <property type="entry name" value="PIN_12"/>
    <property type="match status" value="1"/>
</dbReference>
<dbReference type="InterPro" id="IPR032557">
    <property type="entry name" value="DUF4935"/>
</dbReference>
<proteinExistence type="predicted"/>